<evidence type="ECO:0000313" key="3">
    <source>
        <dbReference type="Proteomes" id="UP000676325"/>
    </source>
</evidence>
<evidence type="ECO:0000259" key="1">
    <source>
        <dbReference type="Pfam" id="PF03479"/>
    </source>
</evidence>
<feature type="domain" description="PPC" evidence="1">
    <location>
        <begin position="10"/>
        <end position="50"/>
    </location>
</feature>
<gene>
    <name evidence="2" type="ORF">KDK95_15810</name>
</gene>
<dbReference type="Gene3D" id="3.30.1330.80">
    <property type="entry name" value="Hypothetical protein, similar to alpha- acetolactate decarboxylase, domain 2"/>
    <property type="match status" value="1"/>
</dbReference>
<organism evidence="2 3">
    <name type="scientific">Actinospica acidithermotolerans</name>
    <dbReference type="NCBI Taxonomy" id="2828514"/>
    <lineage>
        <taxon>Bacteria</taxon>
        <taxon>Bacillati</taxon>
        <taxon>Actinomycetota</taxon>
        <taxon>Actinomycetes</taxon>
        <taxon>Catenulisporales</taxon>
        <taxon>Actinospicaceae</taxon>
        <taxon>Actinospica</taxon>
    </lineage>
</organism>
<dbReference type="InterPro" id="IPR005175">
    <property type="entry name" value="PPC_dom"/>
</dbReference>
<protein>
    <recommendedName>
        <fullName evidence="1">PPC domain-containing protein</fullName>
    </recommendedName>
</protein>
<dbReference type="RefSeq" id="WP_212518927.1">
    <property type="nucleotide sequence ID" value="NZ_JAGSOH010000042.1"/>
</dbReference>
<dbReference type="SUPFAM" id="SSF117856">
    <property type="entry name" value="AF0104/ALDC/Ptd012-like"/>
    <property type="match status" value="1"/>
</dbReference>
<dbReference type="Pfam" id="PF03479">
    <property type="entry name" value="PCC"/>
    <property type="match status" value="1"/>
</dbReference>
<comment type="caution">
    <text evidence="2">The sequence shown here is derived from an EMBL/GenBank/DDBJ whole genome shotgun (WGS) entry which is preliminary data.</text>
</comment>
<name>A0A941ECD7_9ACTN</name>
<proteinExistence type="predicted"/>
<accession>A0A941ECD7</accession>
<reference evidence="2" key="1">
    <citation type="submission" date="2021-04" db="EMBL/GenBank/DDBJ databases">
        <title>Genome based classification of Actinospica acidithermotolerans sp. nov., an actinobacterium isolated from an Indonesian hot spring.</title>
        <authorList>
            <person name="Kusuma A.B."/>
            <person name="Putra K.E."/>
            <person name="Nafisah S."/>
            <person name="Loh J."/>
            <person name="Nouioui I."/>
            <person name="Goodfellow M."/>
        </authorList>
    </citation>
    <scope>NUCLEOTIDE SEQUENCE</scope>
    <source>
        <strain evidence="2">MGRD01-02</strain>
    </source>
</reference>
<keyword evidence="3" id="KW-1185">Reference proteome</keyword>
<dbReference type="AlphaFoldDB" id="A0A941ECD7"/>
<sequence>MKAAELTVGRTFGVTFEHGEDFFESLAAFCREHGVRQGYIPSFIAGLAEAPGQTARIVVPEAVVRGGDRVALAHAHVEDLRARRFLDRGEARVAGLWIGALGFKHLSKAPSGLRRDRIRVAGLGREQFAPVHLLPPVEP</sequence>
<dbReference type="Proteomes" id="UP000676325">
    <property type="component" value="Unassembled WGS sequence"/>
</dbReference>
<evidence type="ECO:0000313" key="2">
    <source>
        <dbReference type="EMBL" id="MBR7827785.1"/>
    </source>
</evidence>
<dbReference type="EMBL" id="JAGSOH010000042">
    <property type="protein sequence ID" value="MBR7827785.1"/>
    <property type="molecule type" value="Genomic_DNA"/>
</dbReference>